<organism evidence="4 5">
    <name type="scientific">Pseudomicrostroma glucosiphilum</name>
    <dbReference type="NCBI Taxonomy" id="1684307"/>
    <lineage>
        <taxon>Eukaryota</taxon>
        <taxon>Fungi</taxon>
        <taxon>Dikarya</taxon>
        <taxon>Basidiomycota</taxon>
        <taxon>Ustilaginomycotina</taxon>
        <taxon>Exobasidiomycetes</taxon>
        <taxon>Microstromatales</taxon>
        <taxon>Microstromatales incertae sedis</taxon>
        <taxon>Pseudomicrostroma</taxon>
    </lineage>
</organism>
<keyword evidence="2" id="KW-0472">Membrane</keyword>
<dbReference type="PROSITE" id="PS50132">
    <property type="entry name" value="RGS"/>
    <property type="match status" value="1"/>
</dbReference>
<dbReference type="GeneID" id="37013425"/>
<feature type="compositionally biased region" description="Acidic residues" evidence="1">
    <location>
        <begin position="160"/>
        <end position="169"/>
    </location>
</feature>
<gene>
    <name evidence="4" type="ORF">BCV69DRAFT_280670</name>
</gene>
<dbReference type="Gene3D" id="1.10.167.10">
    <property type="entry name" value="Regulator of G-protein Signalling 4, domain 2"/>
    <property type="match status" value="1"/>
</dbReference>
<protein>
    <submittedName>
        <fullName evidence="4">Regulator of G protein signaling superfamily</fullName>
    </submittedName>
</protein>
<dbReference type="InterPro" id="IPR036305">
    <property type="entry name" value="RGS_sf"/>
</dbReference>
<feature type="domain" description="RGS" evidence="3">
    <location>
        <begin position="259"/>
        <end position="341"/>
    </location>
</feature>
<keyword evidence="2" id="KW-1133">Transmembrane helix</keyword>
<evidence type="ECO:0000259" key="3">
    <source>
        <dbReference type="PROSITE" id="PS50132"/>
    </source>
</evidence>
<dbReference type="PANTHER" id="PTHR13155:SF1">
    <property type="entry name" value="A-KINASE ANCHOR PROTEIN 10, MITOCHONDRIAL"/>
    <property type="match status" value="1"/>
</dbReference>
<dbReference type="Pfam" id="PF00615">
    <property type="entry name" value="RGS"/>
    <property type="match status" value="1"/>
</dbReference>
<keyword evidence="5" id="KW-1185">Reference proteome</keyword>
<feature type="compositionally biased region" description="Polar residues" evidence="1">
    <location>
        <begin position="174"/>
        <end position="206"/>
    </location>
</feature>
<dbReference type="PANTHER" id="PTHR13155">
    <property type="entry name" value="A-KINASE ANCHOR PROTEINS"/>
    <property type="match status" value="1"/>
</dbReference>
<dbReference type="SMART" id="SM00315">
    <property type="entry name" value="RGS"/>
    <property type="match status" value="1"/>
</dbReference>
<evidence type="ECO:0000313" key="4">
    <source>
        <dbReference type="EMBL" id="PWN23055.1"/>
    </source>
</evidence>
<evidence type="ECO:0000313" key="5">
    <source>
        <dbReference type="Proteomes" id="UP000245942"/>
    </source>
</evidence>
<evidence type="ECO:0000256" key="2">
    <source>
        <dbReference type="SAM" id="Phobius"/>
    </source>
</evidence>
<dbReference type="GO" id="GO:0008104">
    <property type="term" value="P:intracellular protein localization"/>
    <property type="evidence" value="ECO:0007669"/>
    <property type="project" value="TreeGrafter"/>
</dbReference>
<dbReference type="STRING" id="1684307.A0A316UIL3"/>
<feature type="transmembrane region" description="Helical" evidence="2">
    <location>
        <begin position="430"/>
        <end position="451"/>
    </location>
</feature>
<dbReference type="RefSeq" id="XP_025350215.1">
    <property type="nucleotide sequence ID" value="XM_025491691.1"/>
</dbReference>
<dbReference type="InterPro" id="IPR052246">
    <property type="entry name" value="Cell_Polariz_PKAAnc"/>
</dbReference>
<dbReference type="AlphaFoldDB" id="A0A316UIL3"/>
<dbReference type="GO" id="GO:0005886">
    <property type="term" value="C:plasma membrane"/>
    <property type="evidence" value="ECO:0007669"/>
    <property type="project" value="TreeGrafter"/>
</dbReference>
<dbReference type="EMBL" id="KZ819322">
    <property type="protein sequence ID" value="PWN23055.1"/>
    <property type="molecule type" value="Genomic_DNA"/>
</dbReference>
<dbReference type="InterPro" id="IPR016137">
    <property type="entry name" value="RGS"/>
</dbReference>
<name>A0A316UIL3_9BASI</name>
<accession>A0A316UIL3</accession>
<dbReference type="InterPro" id="IPR044926">
    <property type="entry name" value="RGS_subdomain_2"/>
</dbReference>
<feature type="region of interest" description="Disordered" evidence="1">
    <location>
        <begin position="1"/>
        <end position="20"/>
    </location>
</feature>
<sequence>MSDEKGASQRRSTGLASITGPTRRRLPTLAEVLARRTLPPVDLYCYYLFLQREGSEDSLDFWLDVQQHENLCRAYFKDLRRSGRALKEEWPEYWRQARSRGSIYNRVNGLDDEDYDDYGSDGVTRTHGHTESETGFEFTSVGDDMTRSGHLGRNARTEDGTEDLLDDYDPTVSGDPTSTGQYLRNRTEPSQAMTESTSEAGWTQATGGPRFPGDPDYPLGLSERSNSQRRANLAKRASLAPTVIARSSAITKTDLVASAERIYARYLLPGSEKEIYLPPQLRIVSFPIGADQDLDDLDSEQMRALARVPDMFHPQKEYVFRTMEADVFPRFLRAKAFGNLTPISALVRLSLGLLALWAALATGFSFIFLDVARLTRCWVILPFSIAITLVLSHQYELDPLLVLASRSETTPFKLITVREPYVKQLLFQRALGMMFVTTIIAAALCVLFIFVPGHRL</sequence>
<dbReference type="SUPFAM" id="SSF48097">
    <property type="entry name" value="Regulator of G-protein signaling, RGS"/>
    <property type="match status" value="1"/>
</dbReference>
<feature type="transmembrane region" description="Helical" evidence="2">
    <location>
        <begin position="376"/>
        <end position="395"/>
    </location>
</feature>
<proteinExistence type="predicted"/>
<dbReference type="Proteomes" id="UP000245942">
    <property type="component" value="Unassembled WGS sequence"/>
</dbReference>
<dbReference type="OrthoDB" id="5584247at2759"/>
<evidence type="ECO:0000256" key="1">
    <source>
        <dbReference type="SAM" id="MobiDB-lite"/>
    </source>
</evidence>
<reference evidence="4 5" key="1">
    <citation type="journal article" date="2018" name="Mol. Biol. Evol.">
        <title>Broad Genomic Sampling Reveals a Smut Pathogenic Ancestry of the Fungal Clade Ustilaginomycotina.</title>
        <authorList>
            <person name="Kijpornyongpan T."/>
            <person name="Mondo S.J."/>
            <person name="Barry K."/>
            <person name="Sandor L."/>
            <person name="Lee J."/>
            <person name="Lipzen A."/>
            <person name="Pangilinan J."/>
            <person name="LaButti K."/>
            <person name="Hainaut M."/>
            <person name="Henrissat B."/>
            <person name="Grigoriev I.V."/>
            <person name="Spatafora J.W."/>
            <person name="Aime M.C."/>
        </authorList>
    </citation>
    <scope>NUCLEOTIDE SEQUENCE [LARGE SCALE GENOMIC DNA]</scope>
    <source>
        <strain evidence="4 5">MCA 4718</strain>
    </source>
</reference>
<feature type="compositionally biased region" description="Polar residues" evidence="1">
    <location>
        <begin position="9"/>
        <end position="20"/>
    </location>
</feature>
<feature type="transmembrane region" description="Helical" evidence="2">
    <location>
        <begin position="349"/>
        <end position="369"/>
    </location>
</feature>
<feature type="region of interest" description="Disordered" evidence="1">
    <location>
        <begin position="122"/>
        <end position="226"/>
    </location>
</feature>
<keyword evidence="2" id="KW-0812">Transmembrane</keyword>
<dbReference type="CDD" id="cd07440">
    <property type="entry name" value="RGS"/>
    <property type="match status" value="1"/>
</dbReference>